<dbReference type="InterPro" id="IPR021463">
    <property type="entry name" value="Methyltransf_34"/>
</dbReference>
<dbReference type="Pfam" id="PF11312">
    <property type="entry name" value="Methyltransf_34"/>
    <property type="match status" value="1"/>
</dbReference>
<evidence type="ECO:0000313" key="3">
    <source>
        <dbReference type="Proteomes" id="UP000318582"/>
    </source>
</evidence>
<evidence type="ECO:0000256" key="1">
    <source>
        <dbReference type="SAM" id="MobiDB-lite"/>
    </source>
</evidence>
<reference evidence="2 3" key="1">
    <citation type="journal article" date="2019" name="Sci. Rep.">
        <title>Comparative genomics of chytrid fungi reveal insights into the obligate biotrophic and pathogenic lifestyle of Synchytrium endobioticum.</title>
        <authorList>
            <person name="van de Vossenberg B.T.L.H."/>
            <person name="Warris S."/>
            <person name="Nguyen H.D.T."/>
            <person name="van Gent-Pelzer M.P.E."/>
            <person name="Joly D.L."/>
            <person name="van de Geest H.C."/>
            <person name="Bonants P.J.M."/>
            <person name="Smith D.S."/>
            <person name="Levesque C.A."/>
            <person name="van der Lee T.A.J."/>
        </authorList>
    </citation>
    <scope>NUCLEOTIDE SEQUENCE [LARGE SCALE GENOMIC DNA]</scope>
    <source>
        <strain evidence="2 3">CBS 809.83</strain>
    </source>
</reference>
<keyword evidence="3" id="KW-1185">Reference proteome</keyword>
<feature type="region of interest" description="Disordered" evidence="1">
    <location>
        <begin position="1"/>
        <end position="54"/>
    </location>
</feature>
<accession>A0A507E039</accession>
<dbReference type="EMBL" id="QEAQ01000057">
    <property type="protein sequence ID" value="TPX57166.1"/>
    <property type="molecule type" value="Genomic_DNA"/>
</dbReference>
<feature type="compositionally biased region" description="Polar residues" evidence="1">
    <location>
        <begin position="30"/>
        <end position="40"/>
    </location>
</feature>
<organism evidence="2 3">
    <name type="scientific">Powellomyces hirtus</name>
    <dbReference type="NCBI Taxonomy" id="109895"/>
    <lineage>
        <taxon>Eukaryota</taxon>
        <taxon>Fungi</taxon>
        <taxon>Fungi incertae sedis</taxon>
        <taxon>Chytridiomycota</taxon>
        <taxon>Chytridiomycota incertae sedis</taxon>
        <taxon>Chytridiomycetes</taxon>
        <taxon>Spizellomycetales</taxon>
        <taxon>Powellomycetaceae</taxon>
        <taxon>Powellomyces</taxon>
    </lineage>
</organism>
<dbReference type="Proteomes" id="UP000318582">
    <property type="component" value="Unassembled WGS sequence"/>
</dbReference>
<sequence>MPQPSKQYKPDPAGRRKKAPQKGSPRPPVSSATEPSSPAVSTRRKREVPETDDLELRQLDAIQNELLSPNPEQALLNLILSAFDRNALTSEEAQTRLRTIKALFFNRDYVGIFTNQDLLPVYASEYIPGRALCYRRMFMEVPELRSVLKTGGLMVCLGAGNGSELVGVAAAMLGMHKLIPQIESQTLLRIHLQDLSDYGQVRHSLETAIREHYSIPPSRLQVESSCADLLSPTAEQLAMLTQTLSSAKITTAFFLLNELLSTNKSSFVKFISLVLRSMAPDSFLLVADSAGSFSECSVGKREYMVYQLLDAVKGLEPVVKEDAVWYRYPETVQYPSKIQNMRYFLRLYRRVDPIE</sequence>
<dbReference type="STRING" id="109895.A0A507E039"/>
<protein>
    <submittedName>
        <fullName evidence="2">Uncharacterized protein</fullName>
    </submittedName>
</protein>
<proteinExistence type="predicted"/>
<gene>
    <name evidence="2" type="ORF">PhCBS80983_g04017</name>
</gene>
<comment type="caution">
    <text evidence="2">The sequence shown here is derived from an EMBL/GenBank/DDBJ whole genome shotgun (WGS) entry which is preliminary data.</text>
</comment>
<dbReference type="AlphaFoldDB" id="A0A507E039"/>
<evidence type="ECO:0000313" key="2">
    <source>
        <dbReference type="EMBL" id="TPX57166.1"/>
    </source>
</evidence>
<name>A0A507E039_9FUNG</name>